<evidence type="ECO:0000256" key="1">
    <source>
        <dbReference type="SAM" id="Phobius"/>
    </source>
</evidence>
<dbReference type="InterPro" id="IPR001466">
    <property type="entry name" value="Beta-lactam-related"/>
</dbReference>
<dbReference type="Pfam" id="PF00144">
    <property type="entry name" value="Beta-lactamase"/>
    <property type="match status" value="1"/>
</dbReference>
<evidence type="ECO:0000313" key="3">
    <source>
        <dbReference type="EMBL" id="EZH72355.1"/>
    </source>
</evidence>
<dbReference type="Gene3D" id="3.40.710.10">
    <property type="entry name" value="DD-peptidase/beta-lactamase superfamily"/>
    <property type="match status" value="1"/>
</dbReference>
<protein>
    <submittedName>
        <fullName evidence="3">Beta-lactamase</fullName>
    </submittedName>
</protein>
<name>A0A023BQK8_9FLAO</name>
<dbReference type="PANTHER" id="PTHR46825">
    <property type="entry name" value="D-ALANYL-D-ALANINE-CARBOXYPEPTIDASE/ENDOPEPTIDASE AMPH"/>
    <property type="match status" value="1"/>
</dbReference>
<feature type="domain" description="Beta-lactamase-related" evidence="2">
    <location>
        <begin position="78"/>
        <end position="357"/>
    </location>
</feature>
<dbReference type="Proteomes" id="UP000023541">
    <property type="component" value="Unassembled WGS sequence"/>
</dbReference>
<organism evidence="3 4">
    <name type="scientific">Aquimarina atlantica</name>
    <dbReference type="NCBI Taxonomy" id="1317122"/>
    <lineage>
        <taxon>Bacteria</taxon>
        <taxon>Pseudomonadati</taxon>
        <taxon>Bacteroidota</taxon>
        <taxon>Flavobacteriia</taxon>
        <taxon>Flavobacteriales</taxon>
        <taxon>Flavobacteriaceae</taxon>
        <taxon>Aquimarina</taxon>
    </lineage>
</organism>
<evidence type="ECO:0000313" key="4">
    <source>
        <dbReference type="Proteomes" id="UP000023541"/>
    </source>
</evidence>
<feature type="transmembrane region" description="Helical" evidence="1">
    <location>
        <begin position="7"/>
        <end position="26"/>
    </location>
</feature>
<dbReference type="STRING" id="1317122.ATO12_23165"/>
<dbReference type="RefSeq" id="WP_034244840.1">
    <property type="nucleotide sequence ID" value="NZ_AQRA01000008.1"/>
</dbReference>
<dbReference type="InterPro" id="IPR012338">
    <property type="entry name" value="Beta-lactam/transpept-like"/>
</dbReference>
<dbReference type="InterPro" id="IPR050491">
    <property type="entry name" value="AmpC-like"/>
</dbReference>
<proteinExistence type="predicted"/>
<dbReference type="PANTHER" id="PTHR46825:SF12">
    <property type="entry name" value="PENICILLIN-BINDING PROTEIN 4"/>
    <property type="match status" value="1"/>
</dbReference>
<keyword evidence="1" id="KW-0812">Transmembrane</keyword>
<comment type="caution">
    <text evidence="3">The sequence shown here is derived from an EMBL/GenBank/DDBJ whole genome shotgun (WGS) entry which is preliminary data.</text>
</comment>
<feature type="transmembrane region" description="Helical" evidence="1">
    <location>
        <begin position="387"/>
        <end position="407"/>
    </location>
</feature>
<accession>A0A023BQK8</accession>
<gene>
    <name evidence="3" type="ORF">ATO12_23165</name>
</gene>
<dbReference type="OrthoDB" id="9797709at2"/>
<reference evidence="3 4" key="1">
    <citation type="submission" date="2014-04" db="EMBL/GenBank/DDBJ databases">
        <title>Aquimarina sp. 22II-S11-z7 Genome Sequencing.</title>
        <authorList>
            <person name="Lai Q."/>
        </authorList>
    </citation>
    <scope>NUCLEOTIDE SEQUENCE [LARGE SCALE GENOMIC DNA]</scope>
    <source>
        <strain evidence="3 4">22II-S11-z7</strain>
    </source>
</reference>
<dbReference type="eggNOG" id="COG1680">
    <property type="taxonomic scope" value="Bacteria"/>
</dbReference>
<evidence type="ECO:0000259" key="2">
    <source>
        <dbReference type="Pfam" id="PF00144"/>
    </source>
</evidence>
<dbReference type="AlphaFoldDB" id="A0A023BQK8"/>
<keyword evidence="1" id="KW-0472">Membrane</keyword>
<dbReference type="SUPFAM" id="SSF56601">
    <property type="entry name" value="beta-lactamase/transpeptidase-like"/>
    <property type="match status" value="1"/>
</dbReference>
<sequence length="425" mass="47500">MRKFKQIALIVLAILIWTAFIGYGFMDGFLLRPITSKHTSEAFIQATKEKIEDEFVGNYAMALIENGDVSKTFFYTIDQPVDKNTVFPVASISKWITSFGVLKLVEQGKLDLDKPVDDYLTRWHLPQSEFDNKKVTVRRLLSHSSGLIDDLGYAGFAENETVQTIEESLTKAADTEYSEGIAIVGYEPGSKYMYSGAGYTILQLLIEEISGQSFKDYMKKEVFDPLNMKHSTFEYQDTSNLQLAKVYRVDGTTRKMNKFTALAAAGLYTTTADMSKFLKANVTENAVLSKETMRTMSTAQTFISTIGVYGLGPHLYSQNDTKSTIIGHDGSGNNAINTAARIDLKSKSGIIILETGNWNIASSIADEWIFWKAGIADYVVMQRNTSYVLTVLIVGYIVIILLSLMVIRKNNKNRKTAIDNNVSYV</sequence>
<keyword evidence="1" id="KW-1133">Transmembrane helix</keyword>
<dbReference type="EMBL" id="AQRA01000008">
    <property type="protein sequence ID" value="EZH72355.1"/>
    <property type="molecule type" value="Genomic_DNA"/>
</dbReference>
<keyword evidence="4" id="KW-1185">Reference proteome</keyword>